<keyword evidence="2" id="KW-0472">Membrane</keyword>
<dbReference type="Pfam" id="PF13103">
    <property type="entry name" value="TonB_2"/>
    <property type="match status" value="1"/>
</dbReference>
<evidence type="ECO:0000313" key="4">
    <source>
        <dbReference type="Proteomes" id="UP000270626"/>
    </source>
</evidence>
<evidence type="ECO:0000256" key="2">
    <source>
        <dbReference type="SAM" id="Phobius"/>
    </source>
</evidence>
<keyword evidence="4" id="KW-1185">Reference proteome</keyword>
<keyword evidence="2" id="KW-0812">Transmembrane</keyword>
<comment type="caution">
    <text evidence="3">The sequence shown here is derived from an EMBL/GenBank/DDBJ whole genome shotgun (WGS) entry which is preliminary data.</text>
</comment>
<evidence type="ECO:0000256" key="1">
    <source>
        <dbReference type="SAM" id="MobiDB-lite"/>
    </source>
</evidence>
<dbReference type="GO" id="GO:0051301">
    <property type="term" value="P:cell division"/>
    <property type="evidence" value="ECO:0007669"/>
    <property type="project" value="UniProtKB-KW"/>
</dbReference>
<dbReference type="AlphaFoldDB" id="A0A495VPQ9"/>
<dbReference type="OrthoDB" id="5298892at2"/>
<name>A0A495VPQ9_9RHOO</name>
<evidence type="ECO:0000313" key="3">
    <source>
        <dbReference type="EMBL" id="RKT51252.1"/>
    </source>
</evidence>
<reference evidence="3 4" key="1">
    <citation type="submission" date="2018-10" db="EMBL/GenBank/DDBJ databases">
        <title>Genomic Encyclopedia of Type Strains, Phase IV (KMG-IV): sequencing the most valuable type-strain genomes for metagenomic binning, comparative biology and taxonomic classification.</title>
        <authorList>
            <person name="Goeker M."/>
        </authorList>
    </citation>
    <scope>NUCLEOTIDE SEQUENCE [LARGE SCALE GENOMIC DNA]</scope>
    <source>
        <strain evidence="3 4">DSM 23841</strain>
    </source>
</reference>
<dbReference type="Gene3D" id="3.30.1150.10">
    <property type="match status" value="1"/>
</dbReference>
<feature type="region of interest" description="Disordered" evidence="1">
    <location>
        <begin position="47"/>
        <end position="133"/>
    </location>
</feature>
<dbReference type="SUPFAM" id="SSF74653">
    <property type="entry name" value="TolA/TonB C-terminal domain"/>
    <property type="match status" value="1"/>
</dbReference>
<keyword evidence="3" id="KW-0132">Cell division</keyword>
<organism evidence="3 4">
    <name type="scientific">Azonexus fungiphilus</name>
    <dbReference type="NCBI Taxonomy" id="146940"/>
    <lineage>
        <taxon>Bacteria</taxon>
        <taxon>Pseudomonadati</taxon>
        <taxon>Pseudomonadota</taxon>
        <taxon>Betaproteobacteria</taxon>
        <taxon>Rhodocyclales</taxon>
        <taxon>Azonexaceae</taxon>
        <taxon>Azonexus</taxon>
    </lineage>
</organism>
<accession>A0A495VPQ9</accession>
<dbReference type="RefSeq" id="WP_121458773.1">
    <property type="nucleotide sequence ID" value="NZ_JAANMQ010000015.1"/>
</dbReference>
<feature type="compositionally biased region" description="Basic and acidic residues" evidence="1">
    <location>
        <begin position="86"/>
        <end position="133"/>
    </location>
</feature>
<gene>
    <name evidence="3" type="ORF">DFR40_2465</name>
</gene>
<keyword evidence="2" id="KW-1133">Transmembrane helix</keyword>
<dbReference type="EMBL" id="RBXP01000016">
    <property type="protein sequence ID" value="RKT51252.1"/>
    <property type="molecule type" value="Genomic_DNA"/>
</dbReference>
<sequence>MLPERPEEPGRRKALAFTLAVHLALIGALFFGVQWKRSEPEAMQVELWSPVPVKATRVETPPEPPKPVVEPEPKRPEPPPPPPRIETPKKPEIVVKEEKKKPEPKKPEPPKPEPPKPEPKKPEPAKPEPKPAVDPFKEMLERETRQRQASAEQNRLAALAEKEQRAAAARRGMESYAAKIRIAIRNKIVLPPAINGNPEAVFEVNQLPGGDVLSVHLKRSSGMPALDAAIERAIRSASPLPSPADPSQFQRVLEIKYKPFEE</sequence>
<dbReference type="Proteomes" id="UP000270626">
    <property type="component" value="Unassembled WGS sequence"/>
</dbReference>
<proteinExistence type="predicted"/>
<feature type="transmembrane region" description="Helical" evidence="2">
    <location>
        <begin position="14"/>
        <end position="33"/>
    </location>
</feature>
<keyword evidence="3" id="KW-0131">Cell cycle</keyword>
<protein>
    <submittedName>
        <fullName evidence="3">Cell division and transport-associated protein TolA</fullName>
    </submittedName>
</protein>